<dbReference type="SUPFAM" id="SSF52833">
    <property type="entry name" value="Thioredoxin-like"/>
    <property type="match status" value="1"/>
</dbReference>
<evidence type="ECO:0000313" key="3">
    <source>
        <dbReference type="EMBL" id="CAD6222288.1"/>
    </source>
</evidence>
<dbReference type="InterPro" id="IPR004045">
    <property type="entry name" value="Glutathione_S-Trfase_N"/>
</dbReference>
<evidence type="ECO:0000313" key="4">
    <source>
        <dbReference type="Proteomes" id="UP000604825"/>
    </source>
</evidence>
<keyword evidence="4" id="KW-1185">Reference proteome</keyword>
<dbReference type="OrthoDB" id="4951845at2759"/>
<organism evidence="3 4">
    <name type="scientific">Miscanthus lutarioriparius</name>
    <dbReference type="NCBI Taxonomy" id="422564"/>
    <lineage>
        <taxon>Eukaryota</taxon>
        <taxon>Viridiplantae</taxon>
        <taxon>Streptophyta</taxon>
        <taxon>Embryophyta</taxon>
        <taxon>Tracheophyta</taxon>
        <taxon>Spermatophyta</taxon>
        <taxon>Magnoliopsida</taxon>
        <taxon>Liliopsida</taxon>
        <taxon>Poales</taxon>
        <taxon>Poaceae</taxon>
        <taxon>PACMAD clade</taxon>
        <taxon>Panicoideae</taxon>
        <taxon>Andropogonodae</taxon>
        <taxon>Andropogoneae</taxon>
        <taxon>Saccharinae</taxon>
        <taxon>Miscanthus</taxon>
    </lineage>
</organism>
<dbReference type="PANTHER" id="PTHR44328">
    <property type="entry name" value="GLUTATHIONE S-TRANSFERASE L1"/>
    <property type="match status" value="1"/>
</dbReference>
<gene>
    <name evidence="3" type="ORF">NCGR_LOCUS15026</name>
</gene>
<dbReference type="SFLD" id="SFLDS00019">
    <property type="entry name" value="Glutathione_Transferase_(cytos"/>
    <property type="match status" value="1"/>
</dbReference>
<dbReference type="Gene3D" id="1.20.1050.10">
    <property type="match status" value="1"/>
</dbReference>
<evidence type="ECO:0008006" key="5">
    <source>
        <dbReference type="Google" id="ProtNLM"/>
    </source>
</evidence>
<dbReference type="GO" id="GO:0004364">
    <property type="term" value="F:glutathione transferase activity"/>
    <property type="evidence" value="ECO:0007669"/>
    <property type="project" value="InterPro"/>
</dbReference>
<accession>A0A811NDL2</accession>
<dbReference type="PANTHER" id="PTHR44328:SF19">
    <property type="entry name" value="GLUTATHIONE TRANSFERASE"/>
    <property type="match status" value="1"/>
</dbReference>
<dbReference type="PROSITE" id="PS50405">
    <property type="entry name" value="GST_CTER"/>
    <property type="match status" value="1"/>
</dbReference>
<dbReference type="InterPro" id="IPR036249">
    <property type="entry name" value="Thioredoxin-like_sf"/>
</dbReference>
<dbReference type="InterPro" id="IPR010987">
    <property type="entry name" value="Glutathione-S-Trfase_C-like"/>
</dbReference>
<dbReference type="AlphaFoldDB" id="A0A811NDL2"/>
<dbReference type="PROSITE" id="PS50404">
    <property type="entry name" value="GST_NTER"/>
    <property type="match status" value="1"/>
</dbReference>
<feature type="domain" description="GST N-terminal" evidence="1">
    <location>
        <begin position="37"/>
        <end position="118"/>
    </location>
</feature>
<protein>
    <recommendedName>
        <fullName evidence="5">Glutathione transferase</fullName>
    </recommendedName>
</protein>
<dbReference type="Pfam" id="PF13410">
    <property type="entry name" value="GST_C_2"/>
    <property type="match status" value="1"/>
</dbReference>
<name>A0A811NDL2_9POAL</name>
<dbReference type="InterPro" id="IPR036282">
    <property type="entry name" value="Glutathione-S-Trfase_C_sf"/>
</dbReference>
<dbReference type="SFLD" id="SFLDG00358">
    <property type="entry name" value="Main_(cytGST)"/>
    <property type="match status" value="1"/>
</dbReference>
<dbReference type="EMBL" id="CAJGYO010000004">
    <property type="protein sequence ID" value="CAD6222288.1"/>
    <property type="molecule type" value="Genomic_DNA"/>
</dbReference>
<dbReference type="Proteomes" id="UP000604825">
    <property type="component" value="Unassembled WGS sequence"/>
</dbReference>
<evidence type="ECO:0000259" key="1">
    <source>
        <dbReference type="PROSITE" id="PS50404"/>
    </source>
</evidence>
<dbReference type="Gene3D" id="3.40.30.10">
    <property type="entry name" value="Glutaredoxin"/>
    <property type="match status" value="1"/>
</dbReference>
<evidence type="ECO:0000259" key="2">
    <source>
        <dbReference type="PROSITE" id="PS50405"/>
    </source>
</evidence>
<sequence length="266" mass="29658">MATSAAPDDFTVRETKAEEVLPPTLGSGSQPPNLFDGTTRLYISYICPYVQRVWIARNFKGLQDKIQLVAIDLQDKPAWFLEKVYPPGKVPVLEHNGNIIAESLDLLSYLDANFEGPKLFPRDQDPAKQAFADELIASSDSVIIALFRAGRAYAQAQAQGDDDDGISKLLAPALDKLEESLGRFSDGPFLLGQSMRAVDMVYAPFVERFKDFFAVVKHYDITQARPKLKEWIEELNKIDAYAATWGDRRLQLAALMNKFGIQSPVA</sequence>
<dbReference type="Pfam" id="PF13417">
    <property type="entry name" value="GST_N_3"/>
    <property type="match status" value="1"/>
</dbReference>
<proteinExistence type="predicted"/>
<dbReference type="SUPFAM" id="SSF47616">
    <property type="entry name" value="GST C-terminal domain-like"/>
    <property type="match status" value="1"/>
</dbReference>
<dbReference type="InterPro" id="IPR044629">
    <property type="entry name" value="GSTL1/2/3"/>
</dbReference>
<reference evidence="3" key="1">
    <citation type="submission" date="2020-10" db="EMBL/GenBank/DDBJ databases">
        <authorList>
            <person name="Han B."/>
            <person name="Lu T."/>
            <person name="Zhao Q."/>
            <person name="Huang X."/>
            <person name="Zhao Y."/>
        </authorList>
    </citation>
    <scope>NUCLEOTIDE SEQUENCE</scope>
</reference>
<comment type="caution">
    <text evidence="3">The sequence shown here is derived from an EMBL/GenBank/DDBJ whole genome shotgun (WGS) entry which is preliminary data.</text>
</comment>
<dbReference type="FunFam" id="3.40.30.10:FF:000091">
    <property type="entry name" value="Glutathione S-transferase L2, chloroplastic"/>
    <property type="match status" value="1"/>
</dbReference>
<feature type="domain" description="GST C-terminal" evidence="2">
    <location>
        <begin position="125"/>
        <end position="265"/>
    </location>
</feature>
<dbReference type="InterPro" id="IPR040079">
    <property type="entry name" value="Glutathione_S-Trfase"/>
</dbReference>